<accession>A0A2P5XU78</accession>
<evidence type="ECO:0000313" key="3">
    <source>
        <dbReference type="EMBL" id="PPS06844.1"/>
    </source>
</evidence>
<protein>
    <recommendedName>
        <fullName evidence="2">RNase H type-1 domain-containing protein</fullName>
    </recommendedName>
</protein>
<dbReference type="OrthoDB" id="10532381at2759"/>
<dbReference type="EMBL" id="KZ664225">
    <property type="protein sequence ID" value="PPS06844.1"/>
    <property type="molecule type" value="Genomic_DNA"/>
</dbReference>
<dbReference type="InterPro" id="IPR002156">
    <property type="entry name" value="RNaseH_domain"/>
</dbReference>
<proteinExistence type="predicted"/>
<keyword evidence="1" id="KW-0472">Membrane</keyword>
<reference evidence="3 4" key="1">
    <citation type="submission" date="2015-01" db="EMBL/GenBank/DDBJ databases">
        <title>Genome of allotetraploid Gossypium barbadense reveals genomic plasticity and fiber elongation in cotton evolution.</title>
        <authorList>
            <person name="Chen X."/>
            <person name="Liu X."/>
            <person name="Zhao B."/>
            <person name="Zheng H."/>
            <person name="Hu Y."/>
            <person name="Lu G."/>
            <person name="Yang C."/>
            <person name="Chen J."/>
            <person name="Shan C."/>
            <person name="Zhang L."/>
            <person name="Zhou Y."/>
            <person name="Wang L."/>
            <person name="Guo W."/>
            <person name="Bai Y."/>
            <person name="Ruan J."/>
            <person name="Shangguan X."/>
            <person name="Mao Y."/>
            <person name="Jiang J."/>
            <person name="Zhu Y."/>
            <person name="Lei J."/>
            <person name="Kang H."/>
            <person name="Chen S."/>
            <person name="He X."/>
            <person name="Wang R."/>
            <person name="Wang Y."/>
            <person name="Chen J."/>
            <person name="Wang L."/>
            <person name="Yu S."/>
            <person name="Wang B."/>
            <person name="Wei J."/>
            <person name="Song S."/>
            <person name="Lu X."/>
            <person name="Gao Z."/>
            <person name="Gu W."/>
            <person name="Deng X."/>
            <person name="Ma D."/>
            <person name="Wang S."/>
            <person name="Liang W."/>
            <person name="Fang L."/>
            <person name="Cai C."/>
            <person name="Zhu X."/>
            <person name="Zhou B."/>
            <person name="Zhang Y."/>
            <person name="Chen Z."/>
            <person name="Xu S."/>
            <person name="Zhu R."/>
            <person name="Wang S."/>
            <person name="Zhang T."/>
            <person name="Zhao G."/>
        </authorList>
    </citation>
    <scope>NUCLEOTIDE SEQUENCE [LARGE SCALE GENOMIC DNA]</scope>
    <source>
        <strain evidence="4">cv. Xinhai21</strain>
        <tissue evidence="3">Leaf</tissue>
    </source>
</reference>
<dbReference type="Proteomes" id="UP000239757">
    <property type="component" value="Unassembled WGS sequence"/>
</dbReference>
<evidence type="ECO:0000259" key="2">
    <source>
        <dbReference type="Pfam" id="PF13456"/>
    </source>
</evidence>
<feature type="transmembrane region" description="Helical" evidence="1">
    <location>
        <begin position="169"/>
        <end position="187"/>
    </location>
</feature>
<gene>
    <name evidence="3" type="ORF">GOBAR_AA13799</name>
</gene>
<evidence type="ECO:0000313" key="4">
    <source>
        <dbReference type="Proteomes" id="UP000239757"/>
    </source>
</evidence>
<keyword evidence="1" id="KW-1133">Transmembrane helix</keyword>
<organism evidence="3 4">
    <name type="scientific">Gossypium barbadense</name>
    <name type="common">Sea Island cotton</name>
    <name type="synonym">Hibiscus barbadensis</name>
    <dbReference type="NCBI Taxonomy" id="3634"/>
    <lineage>
        <taxon>Eukaryota</taxon>
        <taxon>Viridiplantae</taxon>
        <taxon>Streptophyta</taxon>
        <taxon>Embryophyta</taxon>
        <taxon>Tracheophyta</taxon>
        <taxon>Spermatophyta</taxon>
        <taxon>Magnoliopsida</taxon>
        <taxon>eudicotyledons</taxon>
        <taxon>Gunneridae</taxon>
        <taxon>Pentapetalae</taxon>
        <taxon>rosids</taxon>
        <taxon>malvids</taxon>
        <taxon>Malvales</taxon>
        <taxon>Malvaceae</taxon>
        <taxon>Malvoideae</taxon>
        <taxon>Gossypium</taxon>
    </lineage>
</organism>
<name>A0A2P5XU78_GOSBA</name>
<sequence>MKSSSMADKAKRYWEQKARVNLLIEGDRNTSFFQNFASKRRRVNRIKSLKDPDGELSHDGLVWSWDNTGFYTVKSGSNTGSVIRNGKGPVFGTCVVLNVNVSTPFAEEALACLQSMAFARHLRLDKMVVEGDSLTVIKKALQWDIVAKILARSGFGFVLPFGFPNLSFSVFFLFFKMGIFLVWLFNITRC</sequence>
<dbReference type="Pfam" id="PF13456">
    <property type="entry name" value="RVT_3"/>
    <property type="match status" value="1"/>
</dbReference>
<keyword evidence="1" id="KW-0812">Transmembrane</keyword>
<feature type="domain" description="RNase H type-1" evidence="2">
    <location>
        <begin position="74"/>
        <end position="139"/>
    </location>
</feature>
<dbReference type="GO" id="GO:0004523">
    <property type="term" value="F:RNA-DNA hybrid ribonuclease activity"/>
    <property type="evidence" value="ECO:0007669"/>
    <property type="project" value="InterPro"/>
</dbReference>
<dbReference type="GO" id="GO:0003676">
    <property type="term" value="F:nucleic acid binding"/>
    <property type="evidence" value="ECO:0007669"/>
    <property type="project" value="InterPro"/>
</dbReference>
<evidence type="ECO:0000256" key="1">
    <source>
        <dbReference type="SAM" id="Phobius"/>
    </source>
</evidence>
<dbReference type="AlphaFoldDB" id="A0A2P5XU78"/>